<dbReference type="EMBL" id="JANBTX010000539">
    <property type="protein sequence ID" value="KAJ2681838.1"/>
    <property type="molecule type" value="Genomic_DNA"/>
</dbReference>
<keyword evidence="2" id="KW-1185">Reference proteome</keyword>
<sequence length="303" mass="34224">MQYFGQNMRGIVELNLTGPTYENVELAYVNLASIYGGRLQIFRSTAPVALDISHFSRKIAVLELSLDPTATRAIPTVCGEALKVLRLYNIPHNFAWHYFRYDFYSMPIVFRRLTVLHLRYDLRYDPATEGGVQSKVALGALNCDQLVFPVLKRLTIESCTPDCDLLYAEAPFAELKSVQLTGLLSEIDHCSRLKLVWVGDLRVKLNLSVSDEAVRVCNVTNHFFSDICIGRTATLKLSFGPFTLDPELIRWVNLTNLVVESISYKTLCRVIARLPNLLEFQTHTLEFGTTTAESLAMDESLFS</sequence>
<proteinExistence type="predicted"/>
<evidence type="ECO:0000313" key="1">
    <source>
        <dbReference type="EMBL" id="KAJ2681838.1"/>
    </source>
</evidence>
<gene>
    <name evidence="1" type="ORF">IWW39_006218</name>
</gene>
<dbReference type="OrthoDB" id="5521797at2759"/>
<comment type="caution">
    <text evidence="1">The sequence shown here is derived from an EMBL/GenBank/DDBJ whole genome shotgun (WGS) entry which is preliminary data.</text>
</comment>
<feature type="non-terminal residue" evidence="1">
    <location>
        <position position="303"/>
    </location>
</feature>
<dbReference type="Proteomes" id="UP001151516">
    <property type="component" value="Unassembled WGS sequence"/>
</dbReference>
<organism evidence="1 2">
    <name type="scientific">Coemansia spiralis</name>
    <dbReference type="NCBI Taxonomy" id="417178"/>
    <lineage>
        <taxon>Eukaryota</taxon>
        <taxon>Fungi</taxon>
        <taxon>Fungi incertae sedis</taxon>
        <taxon>Zoopagomycota</taxon>
        <taxon>Kickxellomycotina</taxon>
        <taxon>Kickxellomycetes</taxon>
        <taxon>Kickxellales</taxon>
        <taxon>Kickxellaceae</taxon>
        <taxon>Coemansia</taxon>
    </lineage>
</organism>
<accession>A0A9W8GG41</accession>
<protein>
    <submittedName>
        <fullName evidence="1">Uncharacterized protein</fullName>
    </submittedName>
</protein>
<dbReference type="AlphaFoldDB" id="A0A9W8GG41"/>
<name>A0A9W8GG41_9FUNG</name>
<reference evidence="1" key="1">
    <citation type="submission" date="2022-07" db="EMBL/GenBank/DDBJ databases">
        <title>Phylogenomic reconstructions and comparative analyses of Kickxellomycotina fungi.</title>
        <authorList>
            <person name="Reynolds N.K."/>
            <person name="Stajich J.E."/>
            <person name="Barry K."/>
            <person name="Grigoriev I.V."/>
            <person name="Crous P."/>
            <person name="Smith M.E."/>
        </authorList>
    </citation>
    <scope>NUCLEOTIDE SEQUENCE</scope>
    <source>
        <strain evidence="1">CBS 109367</strain>
    </source>
</reference>
<evidence type="ECO:0000313" key="2">
    <source>
        <dbReference type="Proteomes" id="UP001151516"/>
    </source>
</evidence>